<evidence type="ECO:0000256" key="1">
    <source>
        <dbReference type="SAM" id="MobiDB-lite"/>
    </source>
</evidence>
<evidence type="ECO:0000313" key="3">
    <source>
        <dbReference type="Proteomes" id="UP000054717"/>
    </source>
</evidence>
<evidence type="ECO:0000313" key="2">
    <source>
        <dbReference type="EMBL" id="SAL76956.1"/>
    </source>
</evidence>
<dbReference type="EMBL" id="FCNZ02000032">
    <property type="protein sequence ID" value="SAL76956.1"/>
    <property type="molecule type" value="Genomic_DNA"/>
</dbReference>
<dbReference type="STRING" id="326475.AWB66_05522"/>
<dbReference type="Proteomes" id="UP000054717">
    <property type="component" value="Unassembled WGS sequence"/>
</dbReference>
<organism evidence="2 3">
    <name type="scientific">Caballeronia telluris</name>
    <dbReference type="NCBI Taxonomy" id="326475"/>
    <lineage>
        <taxon>Bacteria</taxon>
        <taxon>Pseudomonadati</taxon>
        <taxon>Pseudomonadota</taxon>
        <taxon>Betaproteobacteria</taxon>
        <taxon>Burkholderiales</taxon>
        <taxon>Burkholderiaceae</taxon>
        <taxon>Caballeronia</taxon>
    </lineage>
</organism>
<gene>
    <name evidence="2" type="ORF">AWB66_05522</name>
</gene>
<dbReference type="AlphaFoldDB" id="A0A158K776"/>
<proteinExistence type="predicted"/>
<feature type="compositionally biased region" description="Polar residues" evidence="1">
    <location>
        <begin position="39"/>
        <end position="52"/>
    </location>
</feature>
<protein>
    <submittedName>
        <fullName evidence="2">Uncharacterized protein</fullName>
    </submittedName>
</protein>
<sequence length="88" mass="9540">MRFLCVAMTVAIGIFSAVCERCSFWKLGDSDTRRRMMKPTTTSKPESRNGTRQPHAANCSGVVIAVVMAITPVERISAGEMPICGHAP</sequence>
<name>A0A158K776_9BURK</name>
<keyword evidence="3" id="KW-1185">Reference proteome</keyword>
<feature type="region of interest" description="Disordered" evidence="1">
    <location>
        <begin position="34"/>
        <end position="56"/>
    </location>
</feature>
<reference evidence="2" key="1">
    <citation type="submission" date="2016-01" db="EMBL/GenBank/DDBJ databases">
        <authorList>
            <person name="Peeters Charlotte."/>
        </authorList>
    </citation>
    <scope>NUCLEOTIDE SEQUENCE</scope>
    <source>
        <strain evidence="2">LMG 22936</strain>
    </source>
</reference>
<comment type="caution">
    <text evidence="2">The sequence shown here is derived from an EMBL/GenBank/DDBJ whole genome shotgun (WGS) entry which is preliminary data.</text>
</comment>
<accession>A0A158K776</accession>